<keyword evidence="2" id="KW-1185">Reference proteome</keyword>
<evidence type="ECO:0008006" key="3">
    <source>
        <dbReference type="Google" id="ProtNLM"/>
    </source>
</evidence>
<comment type="caution">
    <text evidence="1">The sequence shown here is derived from an EMBL/GenBank/DDBJ whole genome shotgun (WGS) entry which is preliminary data.</text>
</comment>
<dbReference type="InterPro" id="IPR011009">
    <property type="entry name" value="Kinase-like_dom_sf"/>
</dbReference>
<dbReference type="EMBL" id="SLWS01000002">
    <property type="protein sequence ID" value="TCO61955.1"/>
    <property type="molecule type" value="Genomic_DNA"/>
</dbReference>
<dbReference type="AlphaFoldDB" id="A0A4R2K6J6"/>
<evidence type="ECO:0000313" key="1">
    <source>
        <dbReference type="EMBL" id="TCO61955.1"/>
    </source>
</evidence>
<dbReference type="PANTHER" id="PTHR43883:SF1">
    <property type="entry name" value="GLUCONOKINASE"/>
    <property type="match status" value="1"/>
</dbReference>
<gene>
    <name evidence="1" type="ORF">EV192_10292</name>
</gene>
<sequence length="133" mass="14992">MTAGWMTRHETHIAVVLLAGDRAYKIKKPVDMGSLDFSTRAKRLAACRREVELNARFAPDVYLGVADIIGPDGEPCDHLVVMRRMPDERRLSALVRAGEPLTDTIRQLARTIAAVHSSARSSPTLWWRWVSRK</sequence>
<organism evidence="1 2">
    <name type="scientific">Actinocrispum wychmicini</name>
    <dbReference type="NCBI Taxonomy" id="1213861"/>
    <lineage>
        <taxon>Bacteria</taxon>
        <taxon>Bacillati</taxon>
        <taxon>Actinomycetota</taxon>
        <taxon>Actinomycetes</taxon>
        <taxon>Pseudonocardiales</taxon>
        <taxon>Pseudonocardiaceae</taxon>
        <taxon>Actinocrispum</taxon>
    </lineage>
</organism>
<dbReference type="OrthoDB" id="9810277at2"/>
<accession>A0A4R2K6J6</accession>
<dbReference type="SUPFAM" id="SSF56112">
    <property type="entry name" value="Protein kinase-like (PK-like)"/>
    <property type="match status" value="1"/>
</dbReference>
<protein>
    <recommendedName>
        <fullName evidence="3">Phosphotransferase family enzyme</fullName>
    </recommendedName>
</protein>
<dbReference type="Proteomes" id="UP000295680">
    <property type="component" value="Unassembled WGS sequence"/>
</dbReference>
<proteinExistence type="predicted"/>
<name>A0A4R2K6J6_9PSEU</name>
<dbReference type="RefSeq" id="WP_132113380.1">
    <property type="nucleotide sequence ID" value="NZ_SLWS01000002.1"/>
</dbReference>
<dbReference type="InterPro" id="IPR052732">
    <property type="entry name" value="Cell-binding_unc_protein"/>
</dbReference>
<dbReference type="PANTHER" id="PTHR43883">
    <property type="entry name" value="SLR0207 PROTEIN"/>
    <property type="match status" value="1"/>
</dbReference>
<evidence type="ECO:0000313" key="2">
    <source>
        <dbReference type="Proteomes" id="UP000295680"/>
    </source>
</evidence>
<reference evidence="1 2" key="1">
    <citation type="submission" date="2019-03" db="EMBL/GenBank/DDBJ databases">
        <title>Genomic Encyclopedia of Type Strains, Phase IV (KMG-IV): sequencing the most valuable type-strain genomes for metagenomic binning, comparative biology and taxonomic classification.</title>
        <authorList>
            <person name="Goeker M."/>
        </authorList>
    </citation>
    <scope>NUCLEOTIDE SEQUENCE [LARGE SCALE GENOMIC DNA]</scope>
    <source>
        <strain evidence="1 2">DSM 45934</strain>
    </source>
</reference>